<name>A0A1G8ZWF8_9EURY</name>
<dbReference type="RefSeq" id="WP_090306643.1">
    <property type="nucleotide sequence ID" value="NZ_FNFE01000003.1"/>
</dbReference>
<dbReference type="InterPro" id="IPR055947">
    <property type="entry name" value="DUF7525"/>
</dbReference>
<keyword evidence="1" id="KW-0472">Membrane</keyword>
<feature type="transmembrane region" description="Helical" evidence="1">
    <location>
        <begin position="12"/>
        <end position="34"/>
    </location>
</feature>
<proteinExistence type="predicted"/>
<keyword evidence="1" id="KW-1133">Transmembrane helix</keyword>
<dbReference type="AlphaFoldDB" id="A0A1G8ZWF8"/>
<protein>
    <submittedName>
        <fullName evidence="2">Uncharacterized protein</fullName>
    </submittedName>
</protein>
<evidence type="ECO:0000256" key="1">
    <source>
        <dbReference type="SAM" id="Phobius"/>
    </source>
</evidence>
<dbReference type="Pfam" id="PF24369">
    <property type="entry name" value="DUF7525"/>
    <property type="match status" value="1"/>
</dbReference>
<organism evidence="2 3">
    <name type="scientific">Natronorubrum texcoconense</name>
    <dbReference type="NCBI Taxonomy" id="1095776"/>
    <lineage>
        <taxon>Archaea</taxon>
        <taxon>Methanobacteriati</taxon>
        <taxon>Methanobacteriota</taxon>
        <taxon>Stenosarchaea group</taxon>
        <taxon>Halobacteria</taxon>
        <taxon>Halobacteriales</taxon>
        <taxon>Natrialbaceae</taxon>
        <taxon>Natronorubrum</taxon>
    </lineage>
</organism>
<feature type="transmembrane region" description="Helical" evidence="1">
    <location>
        <begin position="40"/>
        <end position="61"/>
    </location>
</feature>
<reference evidence="3" key="1">
    <citation type="submission" date="2016-10" db="EMBL/GenBank/DDBJ databases">
        <authorList>
            <person name="Varghese N."/>
            <person name="Submissions S."/>
        </authorList>
    </citation>
    <scope>NUCLEOTIDE SEQUENCE [LARGE SCALE GENOMIC DNA]</scope>
    <source>
        <strain evidence="3">B4,CECT 8067,JCM 17497</strain>
    </source>
</reference>
<accession>A0A1G8ZWF8</accession>
<evidence type="ECO:0000313" key="3">
    <source>
        <dbReference type="Proteomes" id="UP000198882"/>
    </source>
</evidence>
<gene>
    <name evidence="2" type="ORF">SAMN04515672_2482</name>
</gene>
<keyword evidence="3" id="KW-1185">Reference proteome</keyword>
<dbReference type="STRING" id="1095776.SAMN04515672_2482"/>
<dbReference type="Proteomes" id="UP000198882">
    <property type="component" value="Unassembled WGS sequence"/>
</dbReference>
<dbReference type="EMBL" id="FNFE01000003">
    <property type="protein sequence ID" value="SDK19331.1"/>
    <property type="molecule type" value="Genomic_DNA"/>
</dbReference>
<keyword evidence="1" id="KW-0812">Transmembrane</keyword>
<dbReference type="OrthoDB" id="170257at2157"/>
<evidence type="ECO:0000313" key="2">
    <source>
        <dbReference type="EMBL" id="SDK19331.1"/>
    </source>
</evidence>
<sequence length="62" mass="6293">MATETESTTDMGVGLALALGAVASIGALLMFVGAPDMTAAWGFAAAMLFSSLAVVGIHLYWD</sequence>
<dbReference type="GeneID" id="302208925"/>